<evidence type="ECO:0000256" key="1">
    <source>
        <dbReference type="ARBA" id="ARBA00004123"/>
    </source>
</evidence>
<feature type="region of interest" description="Disordered" evidence="12">
    <location>
        <begin position="43"/>
        <end position="79"/>
    </location>
</feature>
<keyword evidence="7" id="KW-0238">DNA-binding</keyword>
<keyword evidence="15" id="KW-1185">Reference proteome</keyword>
<evidence type="ECO:0000256" key="7">
    <source>
        <dbReference type="ARBA" id="ARBA00023125"/>
    </source>
</evidence>
<keyword evidence="8" id="KW-0010">Activator</keyword>
<evidence type="ECO:0000256" key="9">
    <source>
        <dbReference type="ARBA" id="ARBA00023163"/>
    </source>
</evidence>
<dbReference type="InterPro" id="IPR008967">
    <property type="entry name" value="p53-like_TF_DNA-bd_sf"/>
</dbReference>
<comment type="similarity">
    <text evidence="2">Belongs to the p53 family.</text>
</comment>
<keyword evidence="4 11" id="KW-0479">Metal-binding</keyword>
<evidence type="ECO:0000259" key="13">
    <source>
        <dbReference type="Pfam" id="PF00870"/>
    </source>
</evidence>
<name>A0A8J5JRH5_HOMAM</name>
<evidence type="ECO:0000256" key="8">
    <source>
        <dbReference type="ARBA" id="ARBA00023159"/>
    </source>
</evidence>
<evidence type="ECO:0000256" key="4">
    <source>
        <dbReference type="ARBA" id="ARBA00022723"/>
    </source>
</evidence>
<feature type="compositionally biased region" description="Acidic residues" evidence="12">
    <location>
        <begin position="342"/>
        <end position="354"/>
    </location>
</feature>
<keyword evidence="6" id="KW-0805">Transcription regulation</keyword>
<proteinExistence type="inferred from homology"/>
<evidence type="ECO:0000256" key="10">
    <source>
        <dbReference type="ARBA" id="ARBA00023242"/>
    </source>
</evidence>
<dbReference type="PANTHER" id="PTHR11447">
    <property type="entry name" value="CELLULAR TUMOR ANTIGEN P53"/>
    <property type="match status" value="1"/>
</dbReference>
<keyword evidence="3" id="KW-0053">Apoptosis</keyword>
<evidence type="ECO:0000256" key="2">
    <source>
        <dbReference type="ARBA" id="ARBA00006167"/>
    </source>
</evidence>
<evidence type="ECO:0000256" key="6">
    <source>
        <dbReference type="ARBA" id="ARBA00023015"/>
    </source>
</evidence>
<feature type="compositionally biased region" description="Low complexity" evidence="12">
    <location>
        <begin position="64"/>
        <end position="73"/>
    </location>
</feature>
<evidence type="ECO:0000313" key="14">
    <source>
        <dbReference type="EMBL" id="KAG7159809.1"/>
    </source>
</evidence>
<feature type="binding site" evidence="11">
    <location>
        <position position="306"/>
    </location>
    <ligand>
        <name>Zn(2+)</name>
        <dbReference type="ChEBI" id="CHEBI:29105"/>
    </ligand>
</feature>
<feature type="domain" description="p53 DNA-binding" evidence="13">
    <location>
        <begin position="179"/>
        <end position="327"/>
    </location>
</feature>
<sequence>MNYYQGNGMQRHDSEPLFGDDVYQLLRDDSLLLRTGSNNFAALIEPAEPPVSREQEQNDTGHFQQIPQQQQQQHMPLTQSTTSDQVLVVNNTENMFYQVSTSQQQQQSQGQQTSSGQREEQQQLEQIDIPWSTVDDNDAITLPTSHGQISQQEQFLLPMNNIYLPDTSTPPQRVPSLKPWPGRYEFAISIPTDNKDRNKWCFSELQKKLYMCPTVAVPVNVMLKEWVEASVIITPVFNDSRFRMEPVMRCYNCKSTQASEPELAEHIVQVEGEGCEYGIALERAIPPPPGETASTMLIKLMCLTSCVGGPNRRLFGLILTLKSNNTGEEIGKNPEVTADEMLEEEHASEEEEEGAAVSEEHNLSHSDIKGAMECAEKMKSFLSRDNDDDRYEVFQNRLVQAMEPYIKVYHDNINASHQQSITDFFTRNPPQPAQASDSDSEVDFEGFVREALTTVSDSDDDSPSNGDSPEGQ</sequence>
<dbReference type="Pfam" id="PF00870">
    <property type="entry name" value="P53"/>
    <property type="match status" value="1"/>
</dbReference>
<keyword evidence="9" id="KW-0804">Transcription</keyword>
<evidence type="ECO:0000256" key="5">
    <source>
        <dbReference type="ARBA" id="ARBA00022833"/>
    </source>
</evidence>
<evidence type="ECO:0000256" key="11">
    <source>
        <dbReference type="PIRSR" id="PIRSR602117-1"/>
    </source>
</evidence>
<dbReference type="EMBL" id="JAHLQT010032177">
    <property type="protein sequence ID" value="KAG7159809.1"/>
    <property type="molecule type" value="Genomic_DNA"/>
</dbReference>
<evidence type="ECO:0000256" key="3">
    <source>
        <dbReference type="ARBA" id="ARBA00022703"/>
    </source>
</evidence>
<dbReference type="GO" id="GO:0005634">
    <property type="term" value="C:nucleus"/>
    <property type="evidence" value="ECO:0007669"/>
    <property type="project" value="UniProtKB-SubCell"/>
</dbReference>
<dbReference type="PANTHER" id="PTHR11447:SF16">
    <property type="entry name" value="P53 PROTEIN LONG FORM VARIANT 1"/>
    <property type="match status" value="1"/>
</dbReference>
<dbReference type="InterPro" id="IPR012346">
    <property type="entry name" value="p53/RUNT-type_TF_DNA-bd_sf"/>
</dbReference>
<feature type="region of interest" description="Disordered" evidence="12">
    <location>
        <begin position="99"/>
        <end position="123"/>
    </location>
</feature>
<dbReference type="InterPro" id="IPR011615">
    <property type="entry name" value="p53_DNA-bd"/>
</dbReference>
<comment type="subcellular location">
    <subcellularLocation>
        <location evidence="1">Nucleus</location>
    </subcellularLocation>
</comment>
<gene>
    <name evidence="14" type="primary">Tp53-L2</name>
    <name evidence="14" type="ORF">Hamer_G022423</name>
</gene>
<dbReference type="GO" id="GO:0046872">
    <property type="term" value="F:metal ion binding"/>
    <property type="evidence" value="ECO:0007669"/>
    <property type="project" value="UniProtKB-KW"/>
</dbReference>
<dbReference type="AlphaFoldDB" id="A0A8J5JRH5"/>
<dbReference type="InterPro" id="IPR002117">
    <property type="entry name" value="p53_tumour_suppressor"/>
</dbReference>
<feature type="compositionally biased region" description="Low complexity" evidence="12">
    <location>
        <begin position="463"/>
        <end position="472"/>
    </location>
</feature>
<dbReference type="SUPFAM" id="SSF49417">
    <property type="entry name" value="p53-like transcription factors"/>
    <property type="match status" value="1"/>
</dbReference>
<feature type="compositionally biased region" description="Low complexity" evidence="12">
    <location>
        <begin position="99"/>
        <end position="116"/>
    </location>
</feature>
<dbReference type="Gene3D" id="2.60.40.720">
    <property type="match status" value="1"/>
</dbReference>
<feature type="binding site" evidence="11">
    <location>
        <position position="250"/>
    </location>
    <ligand>
        <name>Zn(2+)</name>
        <dbReference type="ChEBI" id="CHEBI:29105"/>
    </ligand>
</feature>
<keyword evidence="5 11" id="KW-0862">Zinc</keyword>
<comment type="caution">
    <text evidence="14">The sequence shown here is derived from an EMBL/GenBank/DDBJ whole genome shotgun (WGS) entry which is preliminary data.</text>
</comment>
<dbReference type="Proteomes" id="UP000747542">
    <property type="component" value="Unassembled WGS sequence"/>
</dbReference>
<dbReference type="GO" id="GO:0000981">
    <property type="term" value="F:DNA-binding transcription factor activity, RNA polymerase II-specific"/>
    <property type="evidence" value="ECO:0007669"/>
    <property type="project" value="TreeGrafter"/>
</dbReference>
<feature type="region of interest" description="Disordered" evidence="12">
    <location>
        <begin position="423"/>
        <end position="472"/>
    </location>
</feature>
<dbReference type="GO" id="GO:0006915">
    <property type="term" value="P:apoptotic process"/>
    <property type="evidence" value="ECO:0007669"/>
    <property type="project" value="UniProtKB-KW"/>
</dbReference>
<dbReference type="GO" id="GO:0000978">
    <property type="term" value="F:RNA polymerase II cis-regulatory region sequence-specific DNA binding"/>
    <property type="evidence" value="ECO:0007669"/>
    <property type="project" value="TreeGrafter"/>
</dbReference>
<evidence type="ECO:0000256" key="12">
    <source>
        <dbReference type="SAM" id="MobiDB-lite"/>
    </source>
</evidence>
<feature type="binding site" evidence="11">
    <location>
        <position position="302"/>
    </location>
    <ligand>
        <name>Zn(2+)</name>
        <dbReference type="ChEBI" id="CHEBI:29105"/>
    </ligand>
</feature>
<organism evidence="14 15">
    <name type="scientific">Homarus americanus</name>
    <name type="common">American lobster</name>
    <dbReference type="NCBI Taxonomy" id="6706"/>
    <lineage>
        <taxon>Eukaryota</taxon>
        <taxon>Metazoa</taxon>
        <taxon>Ecdysozoa</taxon>
        <taxon>Arthropoda</taxon>
        <taxon>Crustacea</taxon>
        <taxon>Multicrustacea</taxon>
        <taxon>Malacostraca</taxon>
        <taxon>Eumalacostraca</taxon>
        <taxon>Eucarida</taxon>
        <taxon>Decapoda</taxon>
        <taxon>Pleocyemata</taxon>
        <taxon>Astacidea</taxon>
        <taxon>Nephropoidea</taxon>
        <taxon>Nephropidae</taxon>
        <taxon>Homarus</taxon>
    </lineage>
</organism>
<protein>
    <submittedName>
        <fullName evidence="14">Cellular tumor antigen p53-like 2</fullName>
    </submittedName>
</protein>
<comment type="cofactor">
    <cofactor evidence="11">
        <name>Zn(2+)</name>
        <dbReference type="ChEBI" id="CHEBI:29105"/>
    </cofactor>
    <text evidence="11">Binds 1 zinc ion per subunit.</text>
</comment>
<feature type="region of interest" description="Disordered" evidence="12">
    <location>
        <begin position="342"/>
        <end position="365"/>
    </location>
</feature>
<keyword evidence="10" id="KW-0539">Nucleus</keyword>
<accession>A0A8J5JRH5</accession>
<evidence type="ECO:0000313" key="15">
    <source>
        <dbReference type="Proteomes" id="UP000747542"/>
    </source>
</evidence>
<reference evidence="14" key="1">
    <citation type="journal article" date="2021" name="Sci. Adv.">
        <title>The American lobster genome reveals insights on longevity, neural, and immune adaptations.</title>
        <authorList>
            <person name="Polinski J.M."/>
            <person name="Zimin A.V."/>
            <person name="Clark K.F."/>
            <person name="Kohn A.B."/>
            <person name="Sadowski N."/>
            <person name="Timp W."/>
            <person name="Ptitsyn A."/>
            <person name="Khanna P."/>
            <person name="Romanova D.Y."/>
            <person name="Williams P."/>
            <person name="Greenwood S.J."/>
            <person name="Moroz L.L."/>
            <person name="Walt D.R."/>
            <person name="Bodnar A.G."/>
        </authorList>
    </citation>
    <scope>NUCLEOTIDE SEQUENCE</scope>
    <source>
        <strain evidence="14">GMGI-L3</strain>
    </source>
</reference>